<feature type="region of interest" description="Disordered" evidence="1">
    <location>
        <begin position="1"/>
        <end position="39"/>
    </location>
</feature>
<evidence type="ECO:0000313" key="3">
    <source>
        <dbReference type="Proteomes" id="UP000266841"/>
    </source>
</evidence>
<keyword evidence="3" id="KW-1185">Reference proteome</keyword>
<evidence type="ECO:0000256" key="1">
    <source>
        <dbReference type="SAM" id="MobiDB-lite"/>
    </source>
</evidence>
<feature type="compositionally biased region" description="Acidic residues" evidence="1">
    <location>
        <begin position="30"/>
        <end position="39"/>
    </location>
</feature>
<accession>K0T461</accession>
<gene>
    <name evidence="2" type="ORF">THAOC_05976</name>
</gene>
<dbReference type="AlphaFoldDB" id="K0T461"/>
<feature type="non-terminal residue" evidence="2">
    <location>
        <position position="1"/>
    </location>
</feature>
<comment type="caution">
    <text evidence="2">The sequence shown here is derived from an EMBL/GenBank/DDBJ whole genome shotgun (WGS) entry which is preliminary data.</text>
</comment>
<name>K0T461_THAOC</name>
<sequence>SWAGGRAGLSLGKLLHGSTPGAARAVASSEDADEAEDEEGHLTLALALALDCDPLSQEGSVPPVTPYRPVNVACIISP</sequence>
<dbReference type="EMBL" id="AGNL01005746">
    <property type="protein sequence ID" value="EJK72490.1"/>
    <property type="molecule type" value="Genomic_DNA"/>
</dbReference>
<evidence type="ECO:0000313" key="2">
    <source>
        <dbReference type="EMBL" id="EJK72490.1"/>
    </source>
</evidence>
<reference evidence="2 3" key="1">
    <citation type="journal article" date="2012" name="Genome Biol.">
        <title>Genome and low-iron response of an oceanic diatom adapted to chronic iron limitation.</title>
        <authorList>
            <person name="Lommer M."/>
            <person name="Specht M."/>
            <person name="Roy A.S."/>
            <person name="Kraemer L."/>
            <person name="Andreson R."/>
            <person name="Gutowska M.A."/>
            <person name="Wolf J."/>
            <person name="Bergner S.V."/>
            <person name="Schilhabel M.B."/>
            <person name="Klostermeier U.C."/>
            <person name="Beiko R.G."/>
            <person name="Rosenstiel P."/>
            <person name="Hippler M."/>
            <person name="Laroche J."/>
        </authorList>
    </citation>
    <scope>NUCLEOTIDE SEQUENCE [LARGE SCALE GENOMIC DNA]</scope>
    <source>
        <strain evidence="2 3">CCMP1005</strain>
    </source>
</reference>
<dbReference type="Proteomes" id="UP000266841">
    <property type="component" value="Unassembled WGS sequence"/>
</dbReference>
<organism evidence="2 3">
    <name type="scientific">Thalassiosira oceanica</name>
    <name type="common">Marine diatom</name>
    <dbReference type="NCBI Taxonomy" id="159749"/>
    <lineage>
        <taxon>Eukaryota</taxon>
        <taxon>Sar</taxon>
        <taxon>Stramenopiles</taxon>
        <taxon>Ochrophyta</taxon>
        <taxon>Bacillariophyta</taxon>
        <taxon>Coscinodiscophyceae</taxon>
        <taxon>Thalassiosirophycidae</taxon>
        <taxon>Thalassiosirales</taxon>
        <taxon>Thalassiosiraceae</taxon>
        <taxon>Thalassiosira</taxon>
    </lineage>
</organism>
<proteinExistence type="predicted"/>
<protein>
    <submittedName>
        <fullName evidence="2">Uncharacterized protein</fullName>
    </submittedName>
</protein>